<proteinExistence type="predicted"/>
<name>A0A6G4WJG9_9HYPH</name>
<dbReference type="GO" id="GO:0000166">
    <property type="term" value="F:nucleotide binding"/>
    <property type="evidence" value="ECO:0007669"/>
    <property type="project" value="InterPro"/>
</dbReference>
<evidence type="ECO:0000313" key="3">
    <source>
        <dbReference type="EMBL" id="NGO54945.1"/>
    </source>
</evidence>
<protein>
    <submittedName>
        <fullName evidence="3">Gfo/Idh/MocA family oxidoreductase</fullName>
    </submittedName>
</protein>
<gene>
    <name evidence="3" type="ORF">G6N73_28270</name>
</gene>
<evidence type="ECO:0000259" key="1">
    <source>
        <dbReference type="Pfam" id="PF01408"/>
    </source>
</evidence>
<evidence type="ECO:0000313" key="4">
    <source>
        <dbReference type="Proteomes" id="UP001642900"/>
    </source>
</evidence>
<dbReference type="Gene3D" id="3.30.360.10">
    <property type="entry name" value="Dihydrodipicolinate Reductase, domain 2"/>
    <property type="match status" value="1"/>
</dbReference>
<organism evidence="3 4">
    <name type="scientific">Allomesorhizobium camelthorni</name>
    <dbReference type="NCBI Taxonomy" id="475069"/>
    <lineage>
        <taxon>Bacteria</taxon>
        <taxon>Pseudomonadati</taxon>
        <taxon>Pseudomonadota</taxon>
        <taxon>Alphaproteobacteria</taxon>
        <taxon>Hyphomicrobiales</taxon>
        <taxon>Phyllobacteriaceae</taxon>
        <taxon>Allomesorhizobium</taxon>
    </lineage>
</organism>
<dbReference type="SUPFAM" id="SSF55347">
    <property type="entry name" value="Glyceraldehyde-3-phosphate dehydrogenase-like, C-terminal domain"/>
    <property type="match status" value="1"/>
</dbReference>
<feature type="domain" description="Gfo/Idh/MocA-like oxidoreductase C-terminal" evidence="2">
    <location>
        <begin position="145"/>
        <end position="360"/>
    </location>
</feature>
<dbReference type="SUPFAM" id="SSF51735">
    <property type="entry name" value="NAD(P)-binding Rossmann-fold domains"/>
    <property type="match status" value="1"/>
</dbReference>
<dbReference type="InterPro" id="IPR036291">
    <property type="entry name" value="NAD(P)-bd_dom_sf"/>
</dbReference>
<dbReference type="PANTHER" id="PTHR43593:SF1">
    <property type="entry name" value="INOSITOL 2-DEHYDROGENASE"/>
    <property type="match status" value="1"/>
</dbReference>
<dbReference type="Pfam" id="PF02894">
    <property type="entry name" value="GFO_IDH_MocA_C"/>
    <property type="match status" value="1"/>
</dbReference>
<dbReference type="EMBL" id="JAAKZF010000072">
    <property type="protein sequence ID" value="NGO54945.1"/>
    <property type="molecule type" value="Genomic_DNA"/>
</dbReference>
<dbReference type="Proteomes" id="UP001642900">
    <property type="component" value="Unassembled WGS sequence"/>
</dbReference>
<sequence length="374" mass="40911">MNKPVMYGVIGCGMMGQEHLRNIALLPDAGVAAIFEPDPEMRRIAGSLAPGAALVDSAAEVVSHPAVDCLLIASPNHCHFVQLREIAATRALPVLVEKPLFIDAAEASEVKAFAETYPAPIWVAMEYRYMPPVARFIREAQAVTGGIRMLTIREHRYPFLDKIGAWNRFNRTSGGTFVEKCCHFFDLMRLILKSEPVRVMASAGQAVNHLHENYGGETPDIWDNGYVLVDFASGARAMLELCMFADGSRYQEEIIAVGEKGKIECLVPGPSRFWPENLGPLPTPQLIASPRRPESPYTIELPVDPTLLAAGDHNGSTFFQHKRFCAAIRGEGPIEVTADDGWRAVVMGMAAQRSAREGMAIAEPLALGCDSLPR</sequence>
<dbReference type="Pfam" id="PF01408">
    <property type="entry name" value="GFO_IDH_MocA"/>
    <property type="match status" value="1"/>
</dbReference>
<dbReference type="Gene3D" id="3.40.50.720">
    <property type="entry name" value="NAD(P)-binding Rossmann-like Domain"/>
    <property type="match status" value="1"/>
</dbReference>
<dbReference type="PANTHER" id="PTHR43593">
    <property type="match status" value="1"/>
</dbReference>
<feature type="domain" description="Gfo/Idh/MocA-like oxidoreductase N-terminal" evidence="1">
    <location>
        <begin position="7"/>
        <end position="123"/>
    </location>
</feature>
<keyword evidence="4" id="KW-1185">Reference proteome</keyword>
<evidence type="ECO:0000259" key="2">
    <source>
        <dbReference type="Pfam" id="PF02894"/>
    </source>
</evidence>
<dbReference type="InterPro" id="IPR000683">
    <property type="entry name" value="Gfo/Idh/MocA-like_OxRdtase_N"/>
</dbReference>
<reference evidence="3 4" key="1">
    <citation type="submission" date="2020-02" db="EMBL/GenBank/DDBJ databases">
        <title>Genome sequence of strain CCNWXJ40-4.</title>
        <authorList>
            <person name="Gao J."/>
            <person name="Sun J."/>
        </authorList>
    </citation>
    <scope>NUCLEOTIDE SEQUENCE [LARGE SCALE GENOMIC DNA]</scope>
    <source>
        <strain evidence="3 4">CCNWXJ 40-4</strain>
    </source>
</reference>
<dbReference type="InterPro" id="IPR004104">
    <property type="entry name" value="Gfo/Idh/MocA-like_OxRdtase_C"/>
</dbReference>
<dbReference type="AlphaFoldDB" id="A0A6G4WJG9"/>
<dbReference type="InterPro" id="IPR050424">
    <property type="entry name" value="Gfo-Idh-MocA_inositol_DH"/>
</dbReference>
<dbReference type="RefSeq" id="WP_165033276.1">
    <property type="nucleotide sequence ID" value="NZ_JAAKZF010000072.1"/>
</dbReference>
<accession>A0A6G4WJG9</accession>
<comment type="caution">
    <text evidence="3">The sequence shown here is derived from an EMBL/GenBank/DDBJ whole genome shotgun (WGS) entry which is preliminary data.</text>
</comment>